<feature type="transmembrane region" description="Helical" evidence="1">
    <location>
        <begin position="52"/>
        <end position="73"/>
    </location>
</feature>
<dbReference type="RefSeq" id="WP_201116735.1">
    <property type="nucleotide sequence ID" value="NZ_CP067993.1"/>
</dbReference>
<keyword evidence="1" id="KW-0472">Membrane</keyword>
<evidence type="ECO:0000313" key="3">
    <source>
        <dbReference type="EMBL" id="QQQ40978.1"/>
    </source>
</evidence>
<sequence length="221" mass="25509">MNIFDGLKREFHKRDRGGRMSAEKLKKLYKKMDATSKTRFHYSRRMKLHSSLSTWIVVYISLVLILISLLQAYSLGRNIESPYVQLIQVFSSIAVLVYSLIINKADYSSLSEKMYSCASRINKLKLKADPAVAAGDMAAYESLCAEYQGILDLYETASIQDFRADYWRAKMEMPEDYILDKGQVWSMRFKISFLYAVNFIEYPLVVFSYALAIYWLVVGGV</sequence>
<organism evidence="3 4">
    <name type="scientific">Stenotrophomonas maltophilia</name>
    <name type="common">Pseudomonas maltophilia</name>
    <name type="synonym">Xanthomonas maltophilia</name>
    <dbReference type="NCBI Taxonomy" id="40324"/>
    <lineage>
        <taxon>Bacteria</taxon>
        <taxon>Pseudomonadati</taxon>
        <taxon>Pseudomonadota</taxon>
        <taxon>Gammaproteobacteria</taxon>
        <taxon>Lysobacterales</taxon>
        <taxon>Lysobacteraceae</taxon>
        <taxon>Stenotrophomonas</taxon>
        <taxon>Stenotrophomonas maltophilia group</taxon>
    </lineage>
</organism>
<feature type="transmembrane region" description="Helical" evidence="1">
    <location>
        <begin position="85"/>
        <end position="103"/>
    </location>
</feature>
<feature type="transmembrane region" description="Helical" evidence="1">
    <location>
        <begin position="193"/>
        <end position="217"/>
    </location>
</feature>
<dbReference type="InterPro" id="IPR041115">
    <property type="entry name" value="SLATT_5"/>
</dbReference>
<evidence type="ECO:0000259" key="2">
    <source>
        <dbReference type="Pfam" id="PF18160"/>
    </source>
</evidence>
<keyword evidence="1" id="KW-0812">Transmembrane</keyword>
<dbReference type="EMBL" id="CP067993">
    <property type="protein sequence ID" value="QQQ40978.1"/>
    <property type="molecule type" value="Genomic_DNA"/>
</dbReference>
<evidence type="ECO:0000256" key="1">
    <source>
        <dbReference type="SAM" id="Phobius"/>
    </source>
</evidence>
<dbReference type="AlphaFoldDB" id="A0ABD7BZY5"/>
<name>A0ABD7BZY5_STEMA</name>
<evidence type="ECO:0000313" key="4">
    <source>
        <dbReference type="Proteomes" id="UP000596095"/>
    </source>
</evidence>
<accession>A0ABD7BZY5</accession>
<protein>
    <submittedName>
        <fullName evidence="3">SLATT domain-containing protein</fullName>
    </submittedName>
</protein>
<dbReference type="Pfam" id="PF18160">
    <property type="entry name" value="SLATT_5"/>
    <property type="match status" value="1"/>
</dbReference>
<gene>
    <name evidence="3" type="ORF">JJL50_13540</name>
</gene>
<dbReference type="Proteomes" id="UP000596095">
    <property type="component" value="Chromosome"/>
</dbReference>
<keyword evidence="1" id="KW-1133">Transmembrane helix</keyword>
<feature type="domain" description="SMODS and SLOG-associating 2TM effector" evidence="2">
    <location>
        <begin position="22"/>
        <end position="206"/>
    </location>
</feature>
<reference evidence="3 4" key="1">
    <citation type="submission" date="2021-01" db="EMBL/GenBank/DDBJ databases">
        <title>Genome Characterization of a novel Stenotrophomonas isolate with high keratinase activity.</title>
        <authorList>
            <person name="Cao Z.-J."/>
        </authorList>
    </citation>
    <scope>NUCLEOTIDE SEQUENCE [LARGE SCALE GENOMIC DNA]</scope>
    <source>
        <strain evidence="3 4">DHHJ</strain>
    </source>
</reference>
<proteinExistence type="predicted"/>
<dbReference type="NCBIfam" id="NF033631">
    <property type="entry name" value="SLATT_5"/>
    <property type="match status" value="1"/>
</dbReference>